<protein>
    <submittedName>
        <fullName evidence="2">Uncharacterized protein</fullName>
    </submittedName>
</protein>
<organism evidence="2 3">
    <name type="scientific">Colletotrichum tanaceti</name>
    <dbReference type="NCBI Taxonomy" id="1306861"/>
    <lineage>
        <taxon>Eukaryota</taxon>
        <taxon>Fungi</taxon>
        <taxon>Dikarya</taxon>
        <taxon>Ascomycota</taxon>
        <taxon>Pezizomycotina</taxon>
        <taxon>Sordariomycetes</taxon>
        <taxon>Hypocreomycetidae</taxon>
        <taxon>Glomerellales</taxon>
        <taxon>Glomerellaceae</taxon>
        <taxon>Colletotrichum</taxon>
        <taxon>Colletotrichum destructivum species complex</taxon>
    </lineage>
</organism>
<dbReference type="Proteomes" id="UP000310108">
    <property type="component" value="Unassembled WGS sequence"/>
</dbReference>
<reference evidence="2 3" key="1">
    <citation type="journal article" date="2019" name="PLoS ONE">
        <title>Comparative genome analysis indicates high evolutionary potential of pathogenicity genes in Colletotrichum tanaceti.</title>
        <authorList>
            <person name="Lelwala R.V."/>
            <person name="Korhonen P.K."/>
            <person name="Young N.D."/>
            <person name="Scott J.B."/>
            <person name="Ades P.A."/>
            <person name="Gasser R.B."/>
            <person name="Taylor P.W.J."/>
        </authorList>
    </citation>
    <scope>NUCLEOTIDE SEQUENCE [LARGE SCALE GENOMIC DNA]</scope>
    <source>
        <strain evidence="2">BRIP57314</strain>
    </source>
</reference>
<evidence type="ECO:0000313" key="3">
    <source>
        <dbReference type="Proteomes" id="UP000310108"/>
    </source>
</evidence>
<evidence type="ECO:0000313" key="2">
    <source>
        <dbReference type="EMBL" id="TKW55802.1"/>
    </source>
</evidence>
<feature type="region of interest" description="Disordered" evidence="1">
    <location>
        <begin position="1"/>
        <end position="34"/>
    </location>
</feature>
<gene>
    <name evidence="2" type="ORF">CTA1_4277</name>
</gene>
<sequence>MAERNEDGTSGRASRTSRTAPDDDSGSSTTLGDMEGVARWVRVINLRGDDDGETKACIDRSALGSRTKTLREY</sequence>
<comment type="caution">
    <text evidence="2">The sequence shown here is derived from an EMBL/GenBank/DDBJ whole genome shotgun (WGS) entry which is preliminary data.</text>
</comment>
<evidence type="ECO:0000256" key="1">
    <source>
        <dbReference type="SAM" id="MobiDB-lite"/>
    </source>
</evidence>
<dbReference type="AlphaFoldDB" id="A0A4U6XJX8"/>
<keyword evidence="3" id="KW-1185">Reference proteome</keyword>
<name>A0A4U6XJX8_9PEZI</name>
<proteinExistence type="predicted"/>
<dbReference type="EMBL" id="PJEX01000086">
    <property type="protein sequence ID" value="TKW55802.1"/>
    <property type="molecule type" value="Genomic_DNA"/>
</dbReference>
<accession>A0A4U6XJX8</accession>